<keyword evidence="4" id="KW-0274">FAD</keyword>
<dbReference type="SUPFAM" id="SSF55424">
    <property type="entry name" value="FAD/NAD-linked reductases, dimerisation (C-terminal) domain"/>
    <property type="match status" value="1"/>
</dbReference>
<dbReference type="PIRSF" id="PIRSF000350">
    <property type="entry name" value="Mercury_reductase_MerA"/>
    <property type="match status" value="1"/>
</dbReference>
<evidence type="ECO:0000256" key="4">
    <source>
        <dbReference type="ARBA" id="ARBA00022827"/>
    </source>
</evidence>
<evidence type="ECO:0000256" key="5">
    <source>
        <dbReference type="ARBA" id="ARBA00023027"/>
    </source>
</evidence>
<reference evidence="8 9" key="1">
    <citation type="submission" date="2022-06" db="EMBL/GenBank/DDBJ databases">
        <title>Genomic Encyclopedia of Archaeal and Bacterial Type Strains, Phase II (KMG-II): from individual species to whole genera.</title>
        <authorList>
            <person name="Goeker M."/>
        </authorList>
    </citation>
    <scope>NUCLEOTIDE SEQUENCE [LARGE SCALE GENOMIC DNA]</scope>
    <source>
        <strain evidence="8 9">DSM 45037</strain>
    </source>
</reference>
<evidence type="ECO:0000256" key="2">
    <source>
        <dbReference type="ARBA" id="ARBA00007532"/>
    </source>
</evidence>
<dbReference type="InterPro" id="IPR050151">
    <property type="entry name" value="Class-I_Pyr_Nuc-Dis_Oxidored"/>
</dbReference>
<gene>
    <name evidence="8" type="ORF">LX12_004200</name>
</gene>
<dbReference type="InterPro" id="IPR023753">
    <property type="entry name" value="FAD/NAD-binding_dom"/>
</dbReference>
<comment type="cofactor">
    <cofactor evidence="1">
        <name>FAD</name>
        <dbReference type="ChEBI" id="CHEBI:57692"/>
    </cofactor>
</comment>
<evidence type="ECO:0000256" key="3">
    <source>
        <dbReference type="ARBA" id="ARBA00022630"/>
    </source>
</evidence>
<dbReference type="Pfam" id="PF07992">
    <property type="entry name" value="Pyr_redox_2"/>
    <property type="match status" value="1"/>
</dbReference>
<keyword evidence="5" id="KW-0520">NAD</keyword>
<dbReference type="RefSeq" id="WP_253656556.1">
    <property type="nucleotide sequence ID" value="NZ_BAAAOE010000007.1"/>
</dbReference>
<proteinExistence type="inferred from homology"/>
<dbReference type="InterPro" id="IPR036188">
    <property type="entry name" value="FAD/NAD-bd_sf"/>
</dbReference>
<keyword evidence="9" id="KW-1185">Reference proteome</keyword>
<dbReference type="Gene3D" id="3.30.390.30">
    <property type="match status" value="1"/>
</dbReference>
<evidence type="ECO:0000256" key="1">
    <source>
        <dbReference type="ARBA" id="ARBA00001974"/>
    </source>
</evidence>
<sequence>MTDPQNAATDPDTYDVIVLGGGAVGEVAAQFAVANSDRTAAIVENQLLGGECSYWACMPSKALLRPLEVANTARHLDGITVAGGVDATALMNRRDTWVSHYSDSSQRKWASDTGIDVVTGTGRLAGERTVTVETGDGPRTLHARHAVVVATGSTASIPDMFADVAPWTSRDATGVREVPESLIVVGGGVVACEAATWMSALGSTVTMLVRSTLLGSLDDFAGEAVAEALRDAGVEIRLGVDITEARRESVDDAGGATGVPHGGPVTVTVDGQEITAAEILVAAGRHRTVDDIGLDTVGVTDPSQVSAPEGYDGVDWLYSVGDASFGPMLTHWGKYQSRIVGQRIAAIAEGRTPPTVPADPPVPQVVFTDPEVASSGLSEKEARATYDSVTVITKPITAAAGVGLLRDDASGTAQIVVDDATRTLVGATFVGPEAGELIHAATVAIVGKVTVDDLWHAVPSYPTPAEIYLRLLEGYFGY</sequence>
<evidence type="ECO:0000259" key="7">
    <source>
        <dbReference type="Pfam" id="PF07992"/>
    </source>
</evidence>
<protein>
    <submittedName>
        <fullName evidence="8">Dihydrolipoamide dehydrogenase</fullName>
    </submittedName>
</protein>
<dbReference type="InterPro" id="IPR004099">
    <property type="entry name" value="Pyr_nucl-diS_OxRdtase_dimer"/>
</dbReference>
<feature type="domain" description="Pyridine nucleotide-disulphide oxidoreductase dimerisation" evidence="6">
    <location>
        <begin position="362"/>
        <end position="467"/>
    </location>
</feature>
<dbReference type="SUPFAM" id="SSF51905">
    <property type="entry name" value="FAD/NAD(P)-binding domain"/>
    <property type="match status" value="1"/>
</dbReference>
<dbReference type="PRINTS" id="PR00411">
    <property type="entry name" value="PNDRDTASEI"/>
</dbReference>
<evidence type="ECO:0000259" key="6">
    <source>
        <dbReference type="Pfam" id="PF02852"/>
    </source>
</evidence>
<keyword evidence="3" id="KW-0285">Flavoprotein</keyword>
<dbReference type="PRINTS" id="PR00368">
    <property type="entry name" value="FADPNR"/>
</dbReference>
<accession>A0ABT1H8D6</accession>
<dbReference type="InterPro" id="IPR001100">
    <property type="entry name" value="Pyr_nuc-diS_OxRdtase"/>
</dbReference>
<dbReference type="Gene3D" id="3.50.50.60">
    <property type="entry name" value="FAD/NAD(P)-binding domain"/>
    <property type="match status" value="2"/>
</dbReference>
<feature type="domain" description="FAD/NAD(P)-binding" evidence="7">
    <location>
        <begin position="14"/>
        <end position="331"/>
    </location>
</feature>
<evidence type="ECO:0000313" key="9">
    <source>
        <dbReference type="Proteomes" id="UP001205740"/>
    </source>
</evidence>
<dbReference type="PANTHER" id="PTHR22912:SF151">
    <property type="entry name" value="DIHYDROLIPOYL DEHYDROGENASE, MITOCHONDRIAL"/>
    <property type="match status" value="1"/>
</dbReference>
<organism evidence="8 9">
    <name type="scientific">Williamsia serinedens</name>
    <dbReference type="NCBI Taxonomy" id="391736"/>
    <lineage>
        <taxon>Bacteria</taxon>
        <taxon>Bacillati</taxon>
        <taxon>Actinomycetota</taxon>
        <taxon>Actinomycetes</taxon>
        <taxon>Mycobacteriales</taxon>
        <taxon>Nocardiaceae</taxon>
        <taxon>Williamsia</taxon>
    </lineage>
</organism>
<dbReference type="InterPro" id="IPR016156">
    <property type="entry name" value="FAD/NAD-linked_Rdtase_dimer_sf"/>
</dbReference>
<dbReference type="EMBL" id="JAMTCG010000010">
    <property type="protein sequence ID" value="MCP2162987.1"/>
    <property type="molecule type" value="Genomic_DNA"/>
</dbReference>
<name>A0ABT1H8D6_9NOCA</name>
<dbReference type="Pfam" id="PF02852">
    <property type="entry name" value="Pyr_redox_dim"/>
    <property type="match status" value="1"/>
</dbReference>
<dbReference type="Proteomes" id="UP001205740">
    <property type="component" value="Unassembled WGS sequence"/>
</dbReference>
<dbReference type="PANTHER" id="PTHR22912">
    <property type="entry name" value="DISULFIDE OXIDOREDUCTASE"/>
    <property type="match status" value="1"/>
</dbReference>
<comment type="similarity">
    <text evidence="2">Belongs to the class-I pyridine nucleotide-disulfide oxidoreductase family.</text>
</comment>
<evidence type="ECO:0000313" key="8">
    <source>
        <dbReference type="EMBL" id="MCP2162987.1"/>
    </source>
</evidence>
<comment type="caution">
    <text evidence="8">The sequence shown here is derived from an EMBL/GenBank/DDBJ whole genome shotgun (WGS) entry which is preliminary data.</text>
</comment>